<evidence type="ECO:0000259" key="2">
    <source>
        <dbReference type="Pfam" id="PF17919"/>
    </source>
</evidence>
<organism evidence="3 4">
    <name type="scientific">Prunus dulcis</name>
    <name type="common">Almond</name>
    <name type="synonym">Amygdalus dulcis</name>
    <dbReference type="NCBI Taxonomy" id="3755"/>
    <lineage>
        <taxon>Eukaryota</taxon>
        <taxon>Viridiplantae</taxon>
        <taxon>Streptophyta</taxon>
        <taxon>Embryophyta</taxon>
        <taxon>Tracheophyta</taxon>
        <taxon>Spermatophyta</taxon>
        <taxon>Magnoliopsida</taxon>
        <taxon>eudicotyledons</taxon>
        <taxon>Gunneridae</taxon>
        <taxon>Pentapetalae</taxon>
        <taxon>rosids</taxon>
        <taxon>fabids</taxon>
        <taxon>Rosales</taxon>
        <taxon>Rosaceae</taxon>
        <taxon>Amygdaloideae</taxon>
        <taxon>Amygdaleae</taxon>
        <taxon>Prunus</taxon>
    </lineage>
</organism>
<dbReference type="EMBL" id="JAJFAZ020000006">
    <property type="protein sequence ID" value="KAI5323094.1"/>
    <property type="molecule type" value="Genomic_DNA"/>
</dbReference>
<gene>
    <name evidence="3" type="ORF">L3X38_032166</name>
</gene>
<dbReference type="InterPro" id="IPR041577">
    <property type="entry name" value="RT_RNaseH_2"/>
</dbReference>
<evidence type="ECO:0000313" key="4">
    <source>
        <dbReference type="Proteomes" id="UP001054821"/>
    </source>
</evidence>
<evidence type="ECO:0000313" key="3">
    <source>
        <dbReference type="EMBL" id="KAI5323094.1"/>
    </source>
</evidence>
<sequence length="229" mass="26339">MAPAKLRELKTQLQELVDKGFIRPSFSPWGAPVLIVKKKDVTMRGAKVFSKIDMRPGYHQLRHLEIVLKTLRRRQLFTKFSKCQFWFDRVSFVGHVISTEGIYVDLQKIEAVVNWLWPTSVTEIRSFLELAGYYCRSVEGFSTIAAPLTYLTKKTKLTIASILALPDVSGNFVIYSDAFQQGFGCVLMQHGRVIAYASRQLKKHELNYPVHDLELAAVVFALEIWRHYL</sequence>
<feature type="domain" description="Reverse transcriptase/retrotransposon-derived protein RNase H-like" evidence="2">
    <location>
        <begin position="154"/>
        <end position="229"/>
    </location>
</feature>
<dbReference type="Pfam" id="PF17919">
    <property type="entry name" value="RT_RNaseH_2"/>
    <property type="match status" value="1"/>
</dbReference>
<keyword evidence="1" id="KW-0511">Multifunctional enzyme</keyword>
<dbReference type="GO" id="GO:0003824">
    <property type="term" value="F:catalytic activity"/>
    <property type="evidence" value="ECO:0007669"/>
    <property type="project" value="UniProtKB-KW"/>
</dbReference>
<dbReference type="SUPFAM" id="SSF56672">
    <property type="entry name" value="DNA/RNA polymerases"/>
    <property type="match status" value="1"/>
</dbReference>
<reference evidence="3 4" key="1">
    <citation type="journal article" date="2022" name="G3 (Bethesda)">
        <title>Whole-genome sequence and methylome profiling of the almond [Prunus dulcis (Mill.) D.A. Webb] cultivar 'Nonpareil'.</title>
        <authorList>
            <person name="D'Amico-Willman K.M."/>
            <person name="Ouma W.Z."/>
            <person name="Meulia T."/>
            <person name="Sideli G.M."/>
            <person name="Gradziel T.M."/>
            <person name="Fresnedo-Ramirez J."/>
        </authorList>
    </citation>
    <scope>NUCLEOTIDE SEQUENCE [LARGE SCALE GENOMIC DNA]</scope>
    <source>
        <strain evidence="3">Clone GOH B32 T37-40</strain>
    </source>
</reference>
<dbReference type="PANTHER" id="PTHR37984">
    <property type="entry name" value="PROTEIN CBG26694"/>
    <property type="match status" value="1"/>
</dbReference>
<protein>
    <recommendedName>
        <fullName evidence="2">Reverse transcriptase/retrotransposon-derived protein RNase H-like domain-containing protein</fullName>
    </recommendedName>
</protein>
<evidence type="ECO:0000256" key="1">
    <source>
        <dbReference type="ARBA" id="ARBA00023268"/>
    </source>
</evidence>
<keyword evidence="4" id="KW-1185">Reference proteome</keyword>
<dbReference type="InterPro" id="IPR050951">
    <property type="entry name" value="Retrovirus_Pol_polyprotein"/>
</dbReference>
<proteinExistence type="predicted"/>
<dbReference type="Gene3D" id="3.30.70.270">
    <property type="match status" value="2"/>
</dbReference>
<dbReference type="Proteomes" id="UP001054821">
    <property type="component" value="Chromosome 6"/>
</dbReference>
<dbReference type="AlphaFoldDB" id="A0AAD4YVS1"/>
<comment type="caution">
    <text evidence="3">The sequence shown here is derived from an EMBL/GenBank/DDBJ whole genome shotgun (WGS) entry which is preliminary data.</text>
</comment>
<dbReference type="InterPro" id="IPR043502">
    <property type="entry name" value="DNA/RNA_pol_sf"/>
</dbReference>
<dbReference type="InterPro" id="IPR043128">
    <property type="entry name" value="Rev_trsase/Diguanyl_cyclase"/>
</dbReference>
<name>A0AAD4YVS1_PRUDU</name>
<dbReference type="PANTHER" id="PTHR37984:SF5">
    <property type="entry name" value="PROTEIN NYNRIN-LIKE"/>
    <property type="match status" value="1"/>
</dbReference>
<accession>A0AAD4YVS1</accession>
<dbReference type="Gene3D" id="3.10.10.10">
    <property type="entry name" value="HIV Type 1 Reverse Transcriptase, subunit A, domain 1"/>
    <property type="match status" value="1"/>
</dbReference>